<proteinExistence type="predicted"/>
<feature type="compositionally biased region" description="Pro residues" evidence="1">
    <location>
        <begin position="57"/>
        <end position="66"/>
    </location>
</feature>
<reference evidence="2 3" key="1">
    <citation type="submission" date="2016-11" db="EMBL/GenBank/DDBJ databases">
        <authorList>
            <person name="Jaros S."/>
            <person name="Januszkiewicz K."/>
            <person name="Wedrychowicz H."/>
        </authorList>
    </citation>
    <scope>NUCLEOTIDE SEQUENCE [LARGE SCALE GENOMIC DNA]</scope>
</reference>
<organism evidence="2 3">
    <name type="scientific">Microbotryum silenes-dioicae</name>
    <dbReference type="NCBI Taxonomy" id="796604"/>
    <lineage>
        <taxon>Eukaryota</taxon>
        <taxon>Fungi</taxon>
        <taxon>Dikarya</taxon>
        <taxon>Basidiomycota</taxon>
        <taxon>Pucciniomycotina</taxon>
        <taxon>Microbotryomycetes</taxon>
        <taxon>Microbotryales</taxon>
        <taxon>Microbotryaceae</taxon>
        <taxon>Microbotryum</taxon>
    </lineage>
</organism>
<gene>
    <name evidence="2" type="primary">BQ5605_C006g03870</name>
    <name evidence="2" type="ORF">BQ5605_C006G03870</name>
</gene>
<evidence type="ECO:0000313" key="3">
    <source>
        <dbReference type="Proteomes" id="UP000249464"/>
    </source>
</evidence>
<dbReference type="Proteomes" id="UP000249464">
    <property type="component" value="Unassembled WGS sequence"/>
</dbReference>
<dbReference type="AlphaFoldDB" id="A0A2X0MZJ1"/>
<name>A0A2X0MZJ1_9BASI</name>
<evidence type="ECO:0000313" key="2">
    <source>
        <dbReference type="EMBL" id="SGY54368.1"/>
    </source>
</evidence>
<dbReference type="EMBL" id="FQNC01000044">
    <property type="protein sequence ID" value="SGY54368.1"/>
    <property type="molecule type" value="Genomic_DNA"/>
</dbReference>
<feature type="region of interest" description="Disordered" evidence="1">
    <location>
        <begin position="36"/>
        <end position="78"/>
    </location>
</feature>
<keyword evidence="3" id="KW-1185">Reference proteome</keyword>
<protein>
    <submittedName>
        <fullName evidence="2">BQ5605_C006g03870 protein</fullName>
    </submittedName>
</protein>
<sequence length="78" mass="9171">MVLEMISSGRWRMQRHGTRMESVERRRVVLEERMKLQEEQGAGEGSRASRGWVRFPPTIPHTPPPNHTSSFKKKKEKK</sequence>
<evidence type="ECO:0000256" key="1">
    <source>
        <dbReference type="SAM" id="MobiDB-lite"/>
    </source>
</evidence>
<accession>A0A2X0MZJ1</accession>